<evidence type="ECO:0000313" key="1">
    <source>
        <dbReference type="EMBL" id="KYC49721.1"/>
    </source>
</evidence>
<reference evidence="1 2" key="1">
    <citation type="journal article" date="2016" name="ISME J.">
        <title>Chasing the elusive Euryarchaeota class WSA2: genomes reveal a uniquely fastidious methyl-reducing methanogen.</title>
        <authorList>
            <person name="Nobu M.K."/>
            <person name="Narihiro T."/>
            <person name="Kuroda K."/>
            <person name="Mei R."/>
            <person name="Liu W.T."/>
        </authorList>
    </citation>
    <scope>NUCLEOTIDE SEQUENCE [LARGE SCALE GENOMIC DNA]</scope>
    <source>
        <strain evidence="1">U1lsi0528_Bin089</strain>
    </source>
</reference>
<name>A0A150IXK1_9EURY</name>
<gene>
    <name evidence="1" type="ORF">AMQ74_01373</name>
</gene>
<sequence>MDIFTKNLSLLKKLFYEEVDEDRIEFLREVFIKTEDAWYKNVRRFSSKVIQYLLICEAPPDTGDYFYINFKKPLFNTVWNTFFPNEKALNSEDAYTKLAEKGFLLIDTLPYSMNYSSKRSIRKSDEYGDLIWECKDWWLEKLNSNFTFANSSELKVAFGFKLNSEKLIIALNNKLLLKSVHNSKLGYEEYRVYDSNLVADKKTKWQPSLSELKRVFDINEEKGKIG</sequence>
<comment type="caution">
    <text evidence="1">The sequence shown here is derived from an EMBL/GenBank/DDBJ whole genome shotgun (WGS) entry which is preliminary data.</text>
</comment>
<proteinExistence type="predicted"/>
<evidence type="ECO:0000313" key="2">
    <source>
        <dbReference type="Proteomes" id="UP000075578"/>
    </source>
</evidence>
<protein>
    <submittedName>
        <fullName evidence="1">Uncharacterized protein</fullName>
    </submittedName>
</protein>
<dbReference type="Proteomes" id="UP000075578">
    <property type="component" value="Unassembled WGS sequence"/>
</dbReference>
<accession>A0A150IXK1</accession>
<dbReference type="AlphaFoldDB" id="A0A150IXK1"/>
<dbReference type="EMBL" id="LNGD01000096">
    <property type="protein sequence ID" value="KYC49721.1"/>
    <property type="molecule type" value="Genomic_DNA"/>
</dbReference>
<organism evidence="1 2">
    <name type="scientific">Candidatus Methanofastidiosum methylothiophilum</name>
    <dbReference type="NCBI Taxonomy" id="1705564"/>
    <lineage>
        <taxon>Archaea</taxon>
        <taxon>Methanobacteriati</taxon>
        <taxon>Methanobacteriota</taxon>
        <taxon>Stenosarchaea group</taxon>
        <taxon>Candidatus Methanofastidiosia</taxon>
        <taxon>Candidatus Methanofastidiosales</taxon>
        <taxon>Candidatus Methanofastidiosaceae</taxon>
        <taxon>Candidatus Methanofastidiosum</taxon>
    </lineage>
</organism>